<keyword evidence="3" id="KW-1185">Reference proteome</keyword>
<reference evidence="2 3" key="1">
    <citation type="submission" date="2020-07" db="EMBL/GenBank/DDBJ databases">
        <title>Facklamia lactis sp. nov., isolated from raw milk.</title>
        <authorList>
            <person name="Doll E.V."/>
            <person name="Huptas C."/>
            <person name="Staib L."/>
            <person name="Wenning M."/>
            <person name="Scherer S."/>
        </authorList>
    </citation>
    <scope>NUCLEOTIDE SEQUENCE [LARGE SCALE GENOMIC DNA]</scope>
    <source>
        <strain evidence="2 3">DSM 104272</strain>
    </source>
</reference>
<dbReference type="NCBIfam" id="TIGR00821">
    <property type="entry name" value="EII-GUT"/>
    <property type="match status" value="1"/>
</dbReference>
<proteinExistence type="predicted"/>
<dbReference type="InterPro" id="IPR004699">
    <property type="entry name" value="PTS_IID_sorb"/>
</dbReference>
<dbReference type="RefSeq" id="WP_197104885.1">
    <property type="nucleotide sequence ID" value="NZ_JACCEL010000021.1"/>
</dbReference>
<comment type="caution">
    <text evidence="2">The sequence shown here is derived from an EMBL/GenBank/DDBJ whole genome shotgun (WGS) entry which is preliminary data.</text>
</comment>
<dbReference type="PROSITE" id="PS51107">
    <property type="entry name" value="PTS_EIIC_TYPE_5"/>
    <property type="match status" value="1"/>
</dbReference>
<feature type="transmembrane region" description="Helical" evidence="1">
    <location>
        <begin position="25"/>
        <end position="47"/>
    </location>
</feature>
<name>A0ABS0LKS5_9LACT</name>
<keyword evidence="1" id="KW-0812">Transmembrane</keyword>
<keyword evidence="1" id="KW-0472">Membrane</keyword>
<sequence>MQVIEWFGTNFIGLFQAGADQFVEFMTGIVPLLVVLLTFTNALIAFIGEERVTRWVQSMAKYKILRYSLMPMLSVMLLTNPMAYTFGKFVKEEHKPAFYDAIVSFLHPVTGLFPYANAGELFVYLGIANGVAEAGYSLGSLATRYFLAGLVVILMRGLVTEWITKLLIKKQGVPANVTETA</sequence>
<organism evidence="2 3">
    <name type="scientific">Ruoffia tabacinasalis</name>
    <dbReference type="NCBI Taxonomy" id="87458"/>
    <lineage>
        <taxon>Bacteria</taxon>
        <taxon>Bacillati</taxon>
        <taxon>Bacillota</taxon>
        <taxon>Bacilli</taxon>
        <taxon>Lactobacillales</taxon>
        <taxon>Aerococcaceae</taxon>
        <taxon>Ruoffia</taxon>
    </lineage>
</organism>
<dbReference type="EMBL" id="JACCEL010000021">
    <property type="protein sequence ID" value="MBG9978834.1"/>
    <property type="molecule type" value="Genomic_DNA"/>
</dbReference>
<dbReference type="Pfam" id="PF03608">
    <property type="entry name" value="EII-GUT"/>
    <property type="match status" value="1"/>
</dbReference>
<dbReference type="PANTHER" id="PTHR40399">
    <property type="entry name" value="PTS SYSTEM GLUCITOL/SORBITOL-SPECIFIC EIIC COMPONENT"/>
    <property type="match status" value="1"/>
</dbReference>
<evidence type="ECO:0000256" key="1">
    <source>
        <dbReference type="SAM" id="Phobius"/>
    </source>
</evidence>
<dbReference type="PANTHER" id="PTHR40399:SF1">
    <property type="entry name" value="PTS SYSTEM GLUCITOL_SORBITOL-SPECIFIC EIIC COMPONENT"/>
    <property type="match status" value="1"/>
</dbReference>
<protein>
    <submittedName>
        <fullName evidence="2">PTS glucitol/sorbitol transporter subunit IIC</fullName>
    </submittedName>
</protein>
<gene>
    <name evidence="2" type="ORF">HYQ42_08515</name>
</gene>
<accession>A0ABS0LKS5</accession>
<feature type="transmembrane region" description="Helical" evidence="1">
    <location>
        <begin position="145"/>
        <end position="163"/>
    </location>
</feature>
<dbReference type="PIRSF" id="PIRSF038321">
    <property type="entry name" value="PTS_glc_srb_IIC"/>
    <property type="match status" value="1"/>
</dbReference>
<evidence type="ECO:0000313" key="2">
    <source>
        <dbReference type="EMBL" id="MBG9978834.1"/>
    </source>
</evidence>
<evidence type="ECO:0000313" key="3">
    <source>
        <dbReference type="Proteomes" id="UP000823401"/>
    </source>
</evidence>
<keyword evidence="1" id="KW-1133">Transmembrane helix</keyword>
<feature type="transmembrane region" description="Helical" evidence="1">
    <location>
        <begin position="67"/>
        <end position="86"/>
    </location>
</feature>
<dbReference type="Proteomes" id="UP000823401">
    <property type="component" value="Unassembled WGS sequence"/>
</dbReference>